<evidence type="ECO:0000256" key="1">
    <source>
        <dbReference type="SAM" id="Phobius"/>
    </source>
</evidence>
<feature type="transmembrane region" description="Helical" evidence="1">
    <location>
        <begin position="64"/>
        <end position="82"/>
    </location>
</feature>
<dbReference type="EMBL" id="VJMZ01000001">
    <property type="protein sequence ID" value="TRM12203.1"/>
    <property type="molecule type" value="Genomic_DNA"/>
</dbReference>
<evidence type="ECO:0000313" key="2">
    <source>
        <dbReference type="EMBL" id="TMN23394.1"/>
    </source>
</evidence>
<accession>A0A5S3QN73</accession>
<name>A0A549YJZ4_9BACI</name>
<gene>
    <name evidence="2" type="ORF">FFL34_15795</name>
    <name evidence="3" type="ORF">FH966_11220</name>
</gene>
<protein>
    <submittedName>
        <fullName evidence="3">Uncharacterized protein</fullName>
    </submittedName>
</protein>
<dbReference type="EMBL" id="VCIA01000001">
    <property type="protein sequence ID" value="TMN23394.1"/>
    <property type="molecule type" value="Genomic_DNA"/>
</dbReference>
<dbReference type="AlphaFoldDB" id="A0A549YJZ4"/>
<sequence length="83" mass="9550">MTMGLIILLTVLFIAALAGTFYAFKQEEKKMKKYEEEGDTVEDQLRRSHEYETSSLKSNVPLQLAIYGVTIVVSLFVFVFYVF</sequence>
<evidence type="ECO:0000313" key="3">
    <source>
        <dbReference type="EMBL" id="TRM12203.1"/>
    </source>
</evidence>
<reference evidence="3 5" key="2">
    <citation type="submission" date="2019-07" db="EMBL/GenBank/DDBJ databases">
        <title>Genomic analysis of Lentibacillus sp. NKC851-2.</title>
        <authorList>
            <person name="Oh Y.J."/>
        </authorList>
    </citation>
    <scope>NUCLEOTIDE SEQUENCE [LARGE SCALE GENOMIC DNA]</scope>
    <source>
        <strain evidence="3 5">NKC851-2</strain>
    </source>
</reference>
<dbReference type="Proteomes" id="UP000306980">
    <property type="component" value="Unassembled WGS sequence"/>
</dbReference>
<keyword evidence="5" id="KW-1185">Reference proteome</keyword>
<keyword evidence="1" id="KW-0812">Transmembrane</keyword>
<proteinExistence type="predicted"/>
<dbReference type="RefSeq" id="WP_138604284.1">
    <property type="nucleotide sequence ID" value="NZ_VCIA01000001.1"/>
</dbReference>
<evidence type="ECO:0000313" key="4">
    <source>
        <dbReference type="Proteomes" id="UP000306980"/>
    </source>
</evidence>
<evidence type="ECO:0000313" key="5">
    <source>
        <dbReference type="Proteomes" id="UP000319280"/>
    </source>
</evidence>
<keyword evidence="1" id="KW-1133">Transmembrane helix</keyword>
<reference evidence="2 4" key="1">
    <citation type="submission" date="2019-05" db="EMBL/GenBank/DDBJ databases">
        <title>Genomic analysis of Lentibacillus sp. NKC220-2.</title>
        <authorList>
            <person name="Oh Y.J."/>
        </authorList>
    </citation>
    <scope>NUCLEOTIDE SEQUENCE [LARGE SCALE GENOMIC DNA]</scope>
    <source>
        <strain evidence="2 4">NKC220-2</strain>
    </source>
</reference>
<comment type="caution">
    <text evidence="3">The sequence shown here is derived from an EMBL/GenBank/DDBJ whole genome shotgun (WGS) entry which is preliminary data.</text>
</comment>
<dbReference type="OrthoDB" id="2706947at2"/>
<organism evidence="3 5">
    <name type="scientific">Lentibacillus cibarius</name>
    <dbReference type="NCBI Taxonomy" id="2583219"/>
    <lineage>
        <taxon>Bacteria</taxon>
        <taxon>Bacillati</taxon>
        <taxon>Bacillota</taxon>
        <taxon>Bacilli</taxon>
        <taxon>Bacillales</taxon>
        <taxon>Bacillaceae</taxon>
        <taxon>Lentibacillus</taxon>
    </lineage>
</organism>
<accession>A0A549YJZ4</accession>
<keyword evidence="1" id="KW-0472">Membrane</keyword>
<feature type="transmembrane region" description="Helical" evidence="1">
    <location>
        <begin position="6"/>
        <end position="24"/>
    </location>
</feature>
<dbReference type="Proteomes" id="UP000319280">
    <property type="component" value="Unassembled WGS sequence"/>
</dbReference>